<dbReference type="InterPro" id="IPR007574">
    <property type="entry name" value="NblA"/>
</dbReference>
<dbReference type="AlphaFoldDB" id="A0A2W4U0M4"/>
<gene>
    <name evidence="1" type="ORF">DCF25_17160</name>
</gene>
<name>A0A2W4U0M4_9CYAN</name>
<organism evidence="1 2">
    <name type="scientific">Leptolyngbya foveolarum</name>
    <dbReference type="NCBI Taxonomy" id="47253"/>
    <lineage>
        <taxon>Bacteria</taxon>
        <taxon>Bacillati</taxon>
        <taxon>Cyanobacteriota</taxon>
        <taxon>Cyanophyceae</taxon>
        <taxon>Leptolyngbyales</taxon>
        <taxon>Leptolyngbyaceae</taxon>
        <taxon>Leptolyngbya group</taxon>
        <taxon>Leptolyngbya</taxon>
    </lineage>
</organism>
<evidence type="ECO:0000313" key="1">
    <source>
        <dbReference type="EMBL" id="PZO12727.1"/>
    </source>
</evidence>
<protein>
    <submittedName>
        <fullName evidence="1">Phycobilisome degradation protein NblA</fullName>
    </submittedName>
</protein>
<dbReference type="SUPFAM" id="SSF109859">
    <property type="entry name" value="NblA-like"/>
    <property type="match status" value="1"/>
</dbReference>
<dbReference type="Gene3D" id="1.10.287.670">
    <property type="entry name" value="Phycobilisome degradation protein NblA"/>
    <property type="match status" value="1"/>
</dbReference>
<dbReference type="InterPro" id="IPR036904">
    <property type="entry name" value="NblA_sf"/>
</dbReference>
<evidence type="ECO:0000313" key="2">
    <source>
        <dbReference type="Proteomes" id="UP000249354"/>
    </source>
</evidence>
<dbReference type="Proteomes" id="UP000249354">
    <property type="component" value="Unassembled WGS sequence"/>
</dbReference>
<dbReference type="EMBL" id="QBMC01000141">
    <property type="protein sequence ID" value="PZO12727.1"/>
    <property type="molecule type" value="Genomic_DNA"/>
</dbReference>
<proteinExistence type="predicted"/>
<sequence>MSTAGKDNLPGNLSLEQEFKLQVVKDQVTGLSLEQAQEYVVEVMRQMMVKDNLVKHLLKSA</sequence>
<accession>A0A2W4U0M4</accession>
<dbReference type="Pfam" id="PF04485">
    <property type="entry name" value="NblA"/>
    <property type="match status" value="1"/>
</dbReference>
<reference evidence="1 2" key="2">
    <citation type="submission" date="2018-06" db="EMBL/GenBank/DDBJ databases">
        <title>Metagenomic assembly of (sub)arctic Cyanobacteria and their associated microbiome from non-axenic cultures.</title>
        <authorList>
            <person name="Baurain D."/>
        </authorList>
    </citation>
    <scope>NUCLEOTIDE SEQUENCE [LARGE SCALE GENOMIC DNA]</scope>
    <source>
        <strain evidence="1">ULC129bin1</strain>
    </source>
</reference>
<reference evidence="2" key="1">
    <citation type="submission" date="2018-04" db="EMBL/GenBank/DDBJ databases">
        <authorList>
            <person name="Cornet L."/>
        </authorList>
    </citation>
    <scope>NUCLEOTIDE SEQUENCE [LARGE SCALE GENOMIC DNA]</scope>
</reference>
<comment type="caution">
    <text evidence="1">The sequence shown here is derived from an EMBL/GenBank/DDBJ whole genome shotgun (WGS) entry which is preliminary data.</text>
</comment>